<dbReference type="KEGG" id="ehx:EMIHUDRAFT_230855"/>
<dbReference type="Pfam" id="PF00085">
    <property type="entry name" value="Thioredoxin"/>
    <property type="match status" value="1"/>
</dbReference>
<keyword evidence="3" id="KW-1185">Reference proteome</keyword>
<dbReference type="GeneID" id="17277778"/>
<evidence type="ECO:0000313" key="3">
    <source>
        <dbReference type="Proteomes" id="UP000013827"/>
    </source>
</evidence>
<dbReference type="InterPro" id="IPR036249">
    <property type="entry name" value="Thioredoxin-like_sf"/>
</dbReference>
<dbReference type="PANTHER" id="PTHR10438:SF468">
    <property type="entry name" value="THIOREDOXIN-1-RELATED"/>
    <property type="match status" value="1"/>
</dbReference>
<evidence type="ECO:0000313" key="2">
    <source>
        <dbReference type="EnsemblProtists" id="EOD32505"/>
    </source>
</evidence>
<dbReference type="SUPFAM" id="SSF52833">
    <property type="entry name" value="Thioredoxin-like"/>
    <property type="match status" value="1"/>
</dbReference>
<dbReference type="Gene3D" id="3.40.30.10">
    <property type="entry name" value="Glutaredoxin"/>
    <property type="match status" value="1"/>
</dbReference>
<sequence length="119" mass="12993">MPPKKADDSFIKQIGSSVEWQNSVVKNSGQLVVVDVYSSNWGPCDMLVGHFSNLYFELSEKLSFGFARAAADTVPVLKDLAGAAAPTFLFFLDGKEVARIVGPRMTEIKAKINELSPKL</sequence>
<proteinExistence type="predicted"/>
<organism evidence="2 3">
    <name type="scientific">Emiliania huxleyi (strain CCMP1516)</name>
    <dbReference type="NCBI Taxonomy" id="280463"/>
    <lineage>
        <taxon>Eukaryota</taxon>
        <taxon>Haptista</taxon>
        <taxon>Haptophyta</taxon>
        <taxon>Prymnesiophyceae</taxon>
        <taxon>Isochrysidales</taxon>
        <taxon>Noelaerhabdaceae</taxon>
        <taxon>Emiliania</taxon>
    </lineage>
</organism>
<protein>
    <recommendedName>
        <fullName evidence="1">Thioredoxin domain-containing protein</fullName>
    </recommendedName>
</protein>
<dbReference type="EnsemblProtists" id="EOD32505">
    <property type="protein sequence ID" value="EOD32505"/>
    <property type="gene ID" value="EMIHUDRAFT_230855"/>
</dbReference>
<accession>A0A0D3K9S0</accession>
<dbReference type="InterPro" id="IPR013766">
    <property type="entry name" value="Thioredoxin_domain"/>
</dbReference>
<dbReference type="PANTHER" id="PTHR10438">
    <property type="entry name" value="THIOREDOXIN"/>
    <property type="match status" value="1"/>
</dbReference>
<evidence type="ECO:0000259" key="1">
    <source>
        <dbReference type="Pfam" id="PF00085"/>
    </source>
</evidence>
<reference evidence="2" key="2">
    <citation type="submission" date="2024-10" db="UniProtKB">
        <authorList>
            <consortium name="EnsemblProtists"/>
        </authorList>
    </citation>
    <scope>IDENTIFICATION</scope>
</reference>
<dbReference type="AlphaFoldDB" id="A0A0D3K9S0"/>
<dbReference type="PaxDb" id="2903-EOD32505"/>
<dbReference type="Proteomes" id="UP000013827">
    <property type="component" value="Unassembled WGS sequence"/>
</dbReference>
<reference evidence="3" key="1">
    <citation type="journal article" date="2013" name="Nature">
        <title>Pan genome of the phytoplankton Emiliania underpins its global distribution.</title>
        <authorList>
            <person name="Read B.A."/>
            <person name="Kegel J."/>
            <person name="Klute M.J."/>
            <person name="Kuo A."/>
            <person name="Lefebvre S.C."/>
            <person name="Maumus F."/>
            <person name="Mayer C."/>
            <person name="Miller J."/>
            <person name="Monier A."/>
            <person name="Salamov A."/>
            <person name="Young J."/>
            <person name="Aguilar M."/>
            <person name="Claverie J.M."/>
            <person name="Frickenhaus S."/>
            <person name="Gonzalez K."/>
            <person name="Herman E.K."/>
            <person name="Lin Y.C."/>
            <person name="Napier J."/>
            <person name="Ogata H."/>
            <person name="Sarno A.F."/>
            <person name="Shmutz J."/>
            <person name="Schroeder D."/>
            <person name="de Vargas C."/>
            <person name="Verret F."/>
            <person name="von Dassow P."/>
            <person name="Valentin K."/>
            <person name="Van de Peer Y."/>
            <person name="Wheeler G."/>
            <person name="Dacks J.B."/>
            <person name="Delwiche C.F."/>
            <person name="Dyhrman S.T."/>
            <person name="Glockner G."/>
            <person name="John U."/>
            <person name="Richards T."/>
            <person name="Worden A.Z."/>
            <person name="Zhang X."/>
            <person name="Grigoriev I.V."/>
            <person name="Allen A.E."/>
            <person name="Bidle K."/>
            <person name="Borodovsky M."/>
            <person name="Bowler C."/>
            <person name="Brownlee C."/>
            <person name="Cock J.M."/>
            <person name="Elias M."/>
            <person name="Gladyshev V.N."/>
            <person name="Groth M."/>
            <person name="Guda C."/>
            <person name="Hadaegh A."/>
            <person name="Iglesias-Rodriguez M.D."/>
            <person name="Jenkins J."/>
            <person name="Jones B.M."/>
            <person name="Lawson T."/>
            <person name="Leese F."/>
            <person name="Lindquist E."/>
            <person name="Lobanov A."/>
            <person name="Lomsadze A."/>
            <person name="Malik S.B."/>
            <person name="Marsh M.E."/>
            <person name="Mackinder L."/>
            <person name="Mock T."/>
            <person name="Mueller-Roeber B."/>
            <person name="Pagarete A."/>
            <person name="Parker M."/>
            <person name="Probert I."/>
            <person name="Quesneville H."/>
            <person name="Raines C."/>
            <person name="Rensing S.A."/>
            <person name="Riano-Pachon D.M."/>
            <person name="Richier S."/>
            <person name="Rokitta S."/>
            <person name="Shiraiwa Y."/>
            <person name="Soanes D.M."/>
            <person name="van der Giezen M."/>
            <person name="Wahlund T.M."/>
            <person name="Williams B."/>
            <person name="Wilson W."/>
            <person name="Wolfe G."/>
            <person name="Wurch L.L."/>
        </authorList>
    </citation>
    <scope>NUCLEOTIDE SEQUENCE</scope>
</reference>
<dbReference type="RefSeq" id="XP_005784934.1">
    <property type="nucleotide sequence ID" value="XM_005784877.1"/>
</dbReference>
<dbReference type="STRING" id="2903.R1F0W8"/>
<name>A0A0D3K9S0_EMIH1</name>
<dbReference type="HOGENOM" id="CLU_090389_14_4_1"/>
<dbReference type="OMA" id="VDAHASW"/>
<feature type="domain" description="Thioredoxin" evidence="1">
    <location>
        <begin position="19"/>
        <end position="113"/>
    </location>
</feature>
<dbReference type="InterPro" id="IPR050620">
    <property type="entry name" value="Thioredoxin_H-type-like"/>
</dbReference>